<evidence type="ECO:0000256" key="1">
    <source>
        <dbReference type="SAM" id="SignalP"/>
    </source>
</evidence>
<dbReference type="OrthoDB" id="337038at2759"/>
<evidence type="ECO:0000313" key="3">
    <source>
        <dbReference type="EMBL" id="KAF2213448.1"/>
    </source>
</evidence>
<protein>
    <recommendedName>
        <fullName evidence="2">SCP domain-containing protein</fullName>
    </recommendedName>
</protein>
<feature type="signal peptide" evidence="1">
    <location>
        <begin position="1"/>
        <end position="16"/>
    </location>
</feature>
<organism evidence="3 4">
    <name type="scientific">Cercospora zeae-maydis SCOH1-5</name>
    <dbReference type="NCBI Taxonomy" id="717836"/>
    <lineage>
        <taxon>Eukaryota</taxon>
        <taxon>Fungi</taxon>
        <taxon>Dikarya</taxon>
        <taxon>Ascomycota</taxon>
        <taxon>Pezizomycotina</taxon>
        <taxon>Dothideomycetes</taxon>
        <taxon>Dothideomycetidae</taxon>
        <taxon>Mycosphaerellales</taxon>
        <taxon>Mycosphaerellaceae</taxon>
        <taxon>Cercospora</taxon>
    </lineage>
</organism>
<reference evidence="3" key="1">
    <citation type="journal article" date="2020" name="Stud. Mycol.">
        <title>101 Dothideomycetes genomes: a test case for predicting lifestyles and emergence of pathogens.</title>
        <authorList>
            <person name="Haridas S."/>
            <person name="Albert R."/>
            <person name="Binder M."/>
            <person name="Bloem J."/>
            <person name="Labutti K."/>
            <person name="Salamov A."/>
            <person name="Andreopoulos B."/>
            <person name="Baker S."/>
            <person name="Barry K."/>
            <person name="Bills G."/>
            <person name="Bluhm B."/>
            <person name="Cannon C."/>
            <person name="Castanera R."/>
            <person name="Culley D."/>
            <person name="Daum C."/>
            <person name="Ezra D."/>
            <person name="Gonzalez J."/>
            <person name="Henrissat B."/>
            <person name="Kuo A."/>
            <person name="Liang C."/>
            <person name="Lipzen A."/>
            <person name="Lutzoni F."/>
            <person name="Magnuson J."/>
            <person name="Mondo S."/>
            <person name="Nolan M."/>
            <person name="Ohm R."/>
            <person name="Pangilinan J."/>
            <person name="Park H.-J."/>
            <person name="Ramirez L."/>
            <person name="Alfaro M."/>
            <person name="Sun H."/>
            <person name="Tritt A."/>
            <person name="Yoshinaga Y."/>
            <person name="Zwiers L.-H."/>
            <person name="Turgeon B."/>
            <person name="Goodwin S."/>
            <person name="Spatafora J."/>
            <person name="Crous P."/>
            <person name="Grigoriev I."/>
        </authorList>
    </citation>
    <scope>NUCLEOTIDE SEQUENCE</scope>
    <source>
        <strain evidence="3">SCOH1-5</strain>
    </source>
</reference>
<evidence type="ECO:0000259" key="2">
    <source>
        <dbReference type="SMART" id="SM00198"/>
    </source>
</evidence>
<dbReference type="PANTHER" id="PTHR10334">
    <property type="entry name" value="CYSTEINE-RICH SECRETORY PROTEIN-RELATED"/>
    <property type="match status" value="1"/>
</dbReference>
<proteinExistence type="predicted"/>
<dbReference type="PRINTS" id="PR00837">
    <property type="entry name" value="V5TPXLIKE"/>
</dbReference>
<dbReference type="Proteomes" id="UP000799539">
    <property type="component" value="Unassembled WGS sequence"/>
</dbReference>
<dbReference type="Pfam" id="PF00188">
    <property type="entry name" value="CAP"/>
    <property type="match status" value="1"/>
</dbReference>
<dbReference type="EMBL" id="ML992670">
    <property type="protein sequence ID" value="KAF2213448.1"/>
    <property type="molecule type" value="Genomic_DNA"/>
</dbReference>
<dbReference type="InterPro" id="IPR014044">
    <property type="entry name" value="CAP_dom"/>
</dbReference>
<accession>A0A6A6FJN6</accession>
<dbReference type="AlphaFoldDB" id="A0A6A6FJN6"/>
<feature type="domain" description="SCP" evidence="2">
    <location>
        <begin position="27"/>
        <end position="176"/>
    </location>
</feature>
<dbReference type="InterPro" id="IPR035940">
    <property type="entry name" value="CAP_sf"/>
</dbReference>
<dbReference type="SUPFAM" id="SSF55797">
    <property type="entry name" value="PR-1-like"/>
    <property type="match status" value="1"/>
</dbReference>
<keyword evidence="1" id="KW-0732">Signal</keyword>
<keyword evidence="4" id="KW-1185">Reference proteome</keyword>
<dbReference type="Gene3D" id="3.40.33.10">
    <property type="entry name" value="CAP"/>
    <property type="match status" value="1"/>
</dbReference>
<feature type="chain" id="PRO_5025618958" description="SCP domain-containing protein" evidence="1">
    <location>
        <begin position="17"/>
        <end position="195"/>
    </location>
</feature>
<gene>
    <name evidence="3" type="ORF">CERZMDRAFT_111141</name>
</gene>
<sequence>MQFLAVAAVLTTAVSALPAPVDPRQLTYADRAVYHHNIHRANHSAPDLTWDLGLAAAAQEVAESCKYEHNIEPGGGGYGQNIAAGVPPNNVSAVITDMWYNSEVGKYPAFGRNPTEAEMQEFSGWGHMSQLVWKNSTLLGCATSDCSSKGGLQNTGGGVQPYFTVCNYKTVGNYAGQYVDQVASPLGHPTVWSDA</sequence>
<dbReference type="SMART" id="SM00198">
    <property type="entry name" value="SCP"/>
    <property type="match status" value="1"/>
</dbReference>
<evidence type="ECO:0000313" key="4">
    <source>
        <dbReference type="Proteomes" id="UP000799539"/>
    </source>
</evidence>
<name>A0A6A6FJN6_9PEZI</name>
<dbReference type="InterPro" id="IPR001283">
    <property type="entry name" value="CRISP-related"/>
</dbReference>